<protein>
    <submittedName>
        <fullName evidence="1">Uncharacterized protein</fullName>
    </submittedName>
</protein>
<keyword evidence="2" id="KW-1185">Reference proteome</keyword>
<dbReference type="EMBL" id="LBJQ01000005">
    <property type="protein sequence ID" value="RXH38434.1"/>
    <property type="molecule type" value="Genomic_DNA"/>
</dbReference>
<comment type="caution">
    <text evidence="1">The sequence shown here is derived from an EMBL/GenBank/DDBJ whole genome shotgun (WGS) entry which is preliminary data.</text>
</comment>
<name>A0A4V1L3L9_9BRAD</name>
<evidence type="ECO:0000313" key="1">
    <source>
        <dbReference type="EMBL" id="RXH38434.1"/>
    </source>
</evidence>
<evidence type="ECO:0000313" key="2">
    <source>
        <dbReference type="Proteomes" id="UP000289546"/>
    </source>
</evidence>
<sequence>MHQTDAQKFREEAEECRVQAAAARLIGTTQAPQEPSTYIGVGGSLLFGTGRNPALQVALMCISTIRKDV</sequence>
<accession>A0A4V1L3L9</accession>
<dbReference type="Proteomes" id="UP000289546">
    <property type="component" value="Unassembled WGS sequence"/>
</dbReference>
<organism evidence="1 2">
    <name type="scientific">Bradyrhizobium nanningense</name>
    <dbReference type="NCBI Taxonomy" id="1325118"/>
    <lineage>
        <taxon>Bacteria</taxon>
        <taxon>Pseudomonadati</taxon>
        <taxon>Pseudomonadota</taxon>
        <taxon>Alphaproteobacteria</taxon>
        <taxon>Hyphomicrobiales</taxon>
        <taxon>Nitrobacteraceae</taxon>
        <taxon>Bradyrhizobium</taxon>
    </lineage>
</organism>
<proteinExistence type="predicted"/>
<gene>
    <name evidence="1" type="ORF">XH99_01450</name>
</gene>
<dbReference type="AlphaFoldDB" id="A0A4V1L3L9"/>
<reference evidence="1 2" key="1">
    <citation type="submission" date="2015-04" db="EMBL/GenBank/DDBJ databases">
        <title>Comparative genomics of rhizobia nodulating Arachis hypogaea in China.</title>
        <authorList>
            <person name="Li Y."/>
        </authorList>
    </citation>
    <scope>NUCLEOTIDE SEQUENCE [LARGE SCALE GENOMIC DNA]</scope>
    <source>
        <strain evidence="1 2">CCBAU 51757</strain>
    </source>
</reference>